<keyword evidence="2" id="KW-0521">NADP</keyword>
<dbReference type="InterPro" id="IPR002734">
    <property type="entry name" value="RibDG_C"/>
</dbReference>
<evidence type="ECO:0000313" key="5">
    <source>
        <dbReference type="EMBL" id="CCF85891.1"/>
    </source>
</evidence>
<accession>I4EMH8</accession>
<dbReference type="GO" id="GO:0009231">
    <property type="term" value="P:riboflavin biosynthetic process"/>
    <property type="evidence" value="ECO:0007669"/>
    <property type="project" value="UniProtKB-UniPathway"/>
</dbReference>
<reference evidence="5 6" key="1">
    <citation type="journal article" date="2012" name="ISME J.">
        <title>Nitrification expanded: discovery, physiology and genomics of a nitrite-oxidizing bacterium from the phylum Chloroflexi.</title>
        <authorList>
            <person name="Sorokin D.Y."/>
            <person name="Lucker S."/>
            <person name="Vejmelkova D."/>
            <person name="Kostrikina N.A."/>
            <person name="Kleerebezem R."/>
            <person name="Rijpstra W.I."/>
            <person name="Damste J.S."/>
            <person name="Le Paslier D."/>
            <person name="Muyzer G."/>
            <person name="Wagner M."/>
            <person name="van Loosdrecht M.C."/>
            <person name="Daims H."/>
        </authorList>
    </citation>
    <scope>NUCLEOTIDE SEQUENCE [LARGE SCALE GENOMIC DNA]</scope>
    <source>
        <strain evidence="6">none</strain>
    </source>
</reference>
<feature type="domain" description="Bacterial bifunctional deaminase-reductase C-terminal" evidence="4">
    <location>
        <begin position="37"/>
        <end position="227"/>
    </location>
</feature>
<dbReference type="Proteomes" id="UP000004221">
    <property type="component" value="Unassembled WGS sequence"/>
</dbReference>
<protein>
    <submittedName>
        <fullName evidence="5">5-amino-6-(5-phosphoribosylamino)uracilreductase</fullName>
        <ecNumber evidence="5">1.1.1.193</ecNumber>
    </submittedName>
</protein>
<name>I4EMH8_9BACT</name>
<dbReference type="InterPro" id="IPR024072">
    <property type="entry name" value="DHFR-like_dom_sf"/>
</dbReference>
<dbReference type="RefSeq" id="WP_008481192.1">
    <property type="nucleotide sequence ID" value="NZ_CAGS01000564.1"/>
</dbReference>
<evidence type="ECO:0000256" key="1">
    <source>
        <dbReference type="ARBA" id="ARBA00005104"/>
    </source>
</evidence>
<gene>
    <name evidence="5" type="ORF">NITHO_6060003</name>
</gene>
<comment type="caution">
    <text evidence="5">The sequence shown here is derived from an EMBL/GenBank/DDBJ whole genome shotgun (WGS) entry which is preliminary data.</text>
</comment>
<dbReference type="UniPathway" id="UPA00275"/>
<dbReference type="EMBL" id="CAGS01000564">
    <property type="protein sequence ID" value="CCF85891.1"/>
    <property type="molecule type" value="Genomic_DNA"/>
</dbReference>
<keyword evidence="3 5" id="KW-0560">Oxidoreductase</keyword>
<dbReference type="InterPro" id="IPR011549">
    <property type="entry name" value="RibD_C"/>
</dbReference>
<dbReference type="SUPFAM" id="SSF53597">
    <property type="entry name" value="Dihydrofolate reductase-like"/>
    <property type="match status" value="1"/>
</dbReference>
<dbReference type="AlphaFoldDB" id="I4EMH8"/>
<keyword evidence="6" id="KW-1185">Reference proteome</keyword>
<evidence type="ECO:0000313" key="6">
    <source>
        <dbReference type="Proteomes" id="UP000004221"/>
    </source>
</evidence>
<dbReference type="InterPro" id="IPR050765">
    <property type="entry name" value="Riboflavin_Biosynth_HTPR"/>
</dbReference>
<comment type="pathway">
    <text evidence="1">Cofactor biosynthesis; riboflavin biosynthesis.</text>
</comment>
<dbReference type="OrthoDB" id="9800865at2"/>
<dbReference type="GO" id="GO:0050661">
    <property type="term" value="F:NADP binding"/>
    <property type="evidence" value="ECO:0007669"/>
    <property type="project" value="InterPro"/>
</dbReference>
<dbReference type="EC" id="1.1.1.193" evidence="5"/>
<proteinExistence type="predicted"/>
<dbReference type="PANTHER" id="PTHR38011:SF7">
    <property type="entry name" value="2,5-DIAMINO-6-RIBOSYLAMINO-4(3H)-PYRIMIDINONE 5'-PHOSPHATE REDUCTASE"/>
    <property type="match status" value="1"/>
</dbReference>
<dbReference type="Pfam" id="PF01872">
    <property type="entry name" value="RibD_C"/>
    <property type="match status" value="1"/>
</dbReference>
<evidence type="ECO:0000259" key="4">
    <source>
        <dbReference type="Pfam" id="PF01872"/>
    </source>
</evidence>
<dbReference type="NCBIfam" id="TIGR00227">
    <property type="entry name" value="ribD_Cterm"/>
    <property type="match status" value="1"/>
</dbReference>
<evidence type="ECO:0000256" key="2">
    <source>
        <dbReference type="ARBA" id="ARBA00022857"/>
    </source>
</evidence>
<organism evidence="5 6">
    <name type="scientific">Nitrolancea hollandica Lb</name>
    <dbReference type="NCBI Taxonomy" id="1129897"/>
    <lineage>
        <taxon>Bacteria</taxon>
        <taxon>Pseudomonadati</taxon>
        <taxon>Thermomicrobiota</taxon>
        <taxon>Thermomicrobia</taxon>
        <taxon>Sphaerobacterales</taxon>
        <taxon>Sphaerobacterineae</taxon>
        <taxon>Sphaerobacteraceae</taxon>
        <taxon>Nitrolancea</taxon>
    </lineage>
</organism>
<evidence type="ECO:0000256" key="3">
    <source>
        <dbReference type="ARBA" id="ARBA00023002"/>
    </source>
</evidence>
<dbReference type="GO" id="GO:0008703">
    <property type="term" value="F:5-amino-6-(5-phosphoribosylamino)uracil reductase activity"/>
    <property type="evidence" value="ECO:0007669"/>
    <property type="project" value="UniProtKB-EC"/>
</dbReference>
<dbReference type="Gene3D" id="3.40.430.10">
    <property type="entry name" value="Dihydrofolate Reductase, subunit A"/>
    <property type="match status" value="1"/>
</dbReference>
<dbReference type="PANTHER" id="PTHR38011">
    <property type="entry name" value="DIHYDROFOLATE REDUCTASE FAMILY PROTEIN (AFU_ORTHOLOGUE AFUA_8G06820)"/>
    <property type="match status" value="1"/>
</dbReference>
<sequence length="251" mass="26739">MEAELSGEELVAPALSVAALQEIARPALREPWPLERPYVTLAFAQTLDGRIATRNGDSQWISGQESLTFAHCLRATHDAILVGIGTVLRDNPRLTTRLVPGTSPTRVVIDSLLRMPADAAMLSDGSAGETIVFTTERAAEQHGRRLRDLGVQVVMTAADAEGHVDLAAALRHLAGTGIRSVLIEGGARIITAALKAQLVDRMAVCVAPKLIGTGVNGIGDLGIVRLADAMWLERHRLLCLGNDLVVIGDVR</sequence>